<protein>
    <submittedName>
        <fullName evidence="3">Peptidase</fullName>
    </submittedName>
</protein>
<evidence type="ECO:0000313" key="3">
    <source>
        <dbReference type="EMBL" id="GLC28860.1"/>
    </source>
</evidence>
<dbReference type="EMBL" id="BRXR01000001">
    <property type="protein sequence ID" value="GLC28860.1"/>
    <property type="molecule type" value="Genomic_DNA"/>
</dbReference>
<dbReference type="SUPFAM" id="SSF53300">
    <property type="entry name" value="vWA-like"/>
    <property type="match status" value="1"/>
</dbReference>
<dbReference type="InterPro" id="IPR036465">
    <property type="entry name" value="vWFA_dom_sf"/>
</dbReference>
<accession>A0ABQ5N0X5</accession>
<evidence type="ECO:0000259" key="1">
    <source>
        <dbReference type="Pfam" id="PF09967"/>
    </source>
</evidence>
<name>A0ABQ5N0X5_9CLOT</name>
<feature type="domain" description="VWA-like" evidence="1">
    <location>
        <begin position="302"/>
        <end position="429"/>
    </location>
</feature>
<dbReference type="PANTHER" id="PTHR38730:SF1">
    <property type="entry name" value="SLL7028 PROTEIN"/>
    <property type="match status" value="1"/>
</dbReference>
<dbReference type="Proteomes" id="UP001208567">
    <property type="component" value="Unassembled WGS sequence"/>
</dbReference>
<dbReference type="PANTHER" id="PTHR38730">
    <property type="entry name" value="SLL7028 PROTEIN"/>
    <property type="match status" value="1"/>
</dbReference>
<dbReference type="InterPro" id="IPR025154">
    <property type="entry name" value="Put_metallopeptidase_dom"/>
</dbReference>
<dbReference type="Pfam" id="PF09967">
    <property type="entry name" value="DUF2201"/>
    <property type="match status" value="1"/>
</dbReference>
<dbReference type="Pfam" id="PF13203">
    <property type="entry name" value="DUF2201_N"/>
    <property type="match status" value="1"/>
</dbReference>
<comment type="caution">
    <text evidence="3">The sequence shown here is derived from an EMBL/GenBank/DDBJ whole genome shotgun (WGS) entry which is preliminary data.</text>
</comment>
<evidence type="ECO:0000313" key="4">
    <source>
        <dbReference type="Proteomes" id="UP001208567"/>
    </source>
</evidence>
<evidence type="ECO:0000259" key="2">
    <source>
        <dbReference type="Pfam" id="PF13203"/>
    </source>
</evidence>
<sequence length="457" mass="53976">MLKENKFDFLRRELLSEVYNFNENENLNEAFNEKFYKLIEMCTFSLMRDSDNFFALFIIQMKREIKLDLSTAIATIPSGTYFTMYFNPMIFLECTLKEMQALIKHEVYHILSLHYIRAGALRRKYSTLAINVAMDISINQYIINLPVWCEKLETARLSFNVDLDEEETMEKYAEEIQYAIDRLSKEKKMEYKINNNSEDNFIKHRHNEEKTHDLWNEKYEQDQIKELIKKTANNAAKGKLPDAVEKMMKELNKKADIGWKEYLKRMLGTLPSGHKKTVTRKSRRQPDRLDLRGKLSRHIAQIIVAIDISGSISDKEIEQIMIEVFSMVKNYPSEITIIECDSEIRRIYKVKDKKDIRQKLETKGSTKFSPVFQYINENNMRNHLLIYFTDGIGERQLAVKPINYSTLWVLTGKGEKLSLEKPFGVIKKLSNVNKIETDFDYAGKEEMKEYRNIEWAK</sequence>
<feature type="domain" description="Putative metallopeptidase" evidence="2">
    <location>
        <begin position="48"/>
        <end position="288"/>
    </location>
</feature>
<keyword evidence="4" id="KW-1185">Reference proteome</keyword>
<dbReference type="InterPro" id="IPR018698">
    <property type="entry name" value="VWA-like_dom"/>
</dbReference>
<reference evidence="3 4" key="1">
    <citation type="journal article" date="2024" name="Int. J. Syst. Evol. Microbiol.">
        <title>Clostridium omnivorum sp. nov., isolated from anoxic soil under the treatment of reductive soil disinfestation.</title>
        <authorList>
            <person name="Ueki A."/>
            <person name="Tonouchi A."/>
            <person name="Kaku N."/>
            <person name="Honma S."/>
            <person name="Ueki K."/>
        </authorList>
    </citation>
    <scope>NUCLEOTIDE SEQUENCE [LARGE SCALE GENOMIC DNA]</scope>
    <source>
        <strain evidence="3 4">E14</strain>
    </source>
</reference>
<organism evidence="3 4">
    <name type="scientific">Clostridium omnivorum</name>
    <dbReference type="NCBI Taxonomy" id="1604902"/>
    <lineage>
        <taxon>Bacteria</taxon>
        <taxon>Bacillati</taxon>
        <taxon>Bacillota</taxon>
        <taxon>Clostridia</taxon>
        <taxon>Eubacteriales</taxon>
        <taxon>Clostridiaceae</taxon>
        <taxon>Clostridium</taxon>
    </lineage>
</organism>
<proteinExistence type="predicted"/>
<gene>
    <name evidence="3" type="ORF">bsdE14_02700</name>
</gene>
<dbReference type="RefSeq" id="WP_264848130.1">
    <property type="nucleotide sequence ID" value="NZ_BRXR01000001.1"/>
</dbReference>